<evidence type="ECO:0000256" key="1">
    <source>
        <dbReference type="ARBA" id="ARBA00004141"/>
    </source>
</evidence>
<feature type="transmembrane region" description="Helical" evidence="8">
    <location>
        <begin position="114"/>
        <end position="133"/>
    </location>
</feature>
<evidence type="ECO:0000313" key="10">
    <source>
        <dbReference type="Proteomes" id="UP000195573"/>
    </source>
</evidence>
<organism evidence="9 10">
    <name type="scientific">Sutcliffiella horikoshii</name>
    <dbReference type="NCBI Taxonomy" id="79883"/>
    <lineage>
        <taxon>Bacteria</taxon>
        <taxon>Bacillati</taxon>
        <taxon>Bacillota</taxon>
        <taxon>Bacilli</taxon>
        <taxon>Bacillales</taxon>
        <taxon>Bacillaceae</taxon>
        <taxon>Sutcliffiella</taxon>
    </lineage>
</organism>
<dbReference type="PANTHER" id="PTHR34975">
    <property type="entry name" value="SPORE GERMINATION PROTEIN A2"/>
    <property type="match status" value="1"/>
</dbReference>
<keyword evidence="6 8" id="KW-1133">Transmembrane helix</keyword>
<accession>A0ABN4ZKF5</accession>
<feature type="transmembrane region" description="Helical" evidence="8">
    <location>
        <begin position="7"/>
        <end position="23"/>
    </location>
</feature>
<feature type="transmembrane region" description="Helical" evidence="8">
    <location>
        <begin position="297"/>
        <end position="318"/>
    </location>
</feature>
<dbReference type="Pfam" id="PF03845">
    <property type="entry name" value="Spore_permease"/>
    <property type="match status" value="1"/>
</dbReference>
<evidence type="ECO:0008006" key="11">
    <source>
        <dbReference type="Google" id="ProtNLM"/>
    </source>
</evidence>
<evidence type="ECO:0000256" key="4">
    <source>
        <dbReference type="ARBA" id="ARBA00022544"/>
    </source>
</evidence>
<comment type="subcellular location">
    <subcellularLocation>
        <location evidence="1">Membrane</location>
        <topology evidence="1">Multi-pass membrane protein</topology>
    </subcellularLocation>
</comment>
<evidence type="ECO:0000256" key="3">
    <source>
        <dbReference type="ARBA" id="ARBA00022448"/>
    </source>
</evidence>
<feature type="transmembrane region" description="Helical" evidence="8">
    <location>
        <begin position="140"/>
        <end position="161"/>
    </location>
</feature>
<reference evidence="9 10" key="1">
    <citation type="submission" date="2017-04" db="EMBL/GenBank/DDBJ databases">
        <title>Complete Genome Sequence of the Bacillus horikoshii 20a strain from Cuatro Cienegas, Coahuila, Mexico.</title>
        <authorList>
            <person name="Zarza E."/>
            <person name="Alcaraz L.D."/>
            <person name="Aguilar-Salinas B."/>
            <person name="Islas A."/>
            <person name="Olmedo-Alvarez G."/>
        </authorList>
    </citation>
    <scope>NUCLEOTIDE SEQUENCE [LARGE SCALE GENOMIC DNA]</scope>
    <source>
        <strain evidence="9 10">20a</strain>
    </source>
</reference>
<proteinExistence type="inferred from homology"/>
<evidence type="ECO:0000256" key="2">
    <source>
        <dbReference type="ARBA" id="ARBA00007998"/>
    </source>
</evidence>
<keyword evidence="4" id="KW-0309">Germination</keyword>
<evidence type="ECO:0000256" key="6">
    <source>
        <dbReference type="ARBA" id="ARBA00022989"/>
    </source>
</evidence>
<keyword evidence="3" id="KW-0813">Transport</keyword>
<dbReference type="Proteomes" id="UP000195573">
    <property type="component" value="Chromosome"/>
</dbReference>
<evidence type="ECO:0000256" key="5">
    <source>
        <dbReference type="ARBA" id="ARBA00022692"/>
    </source>
</evidence>
<keyword evidence="5 8" id="KW-0812">Transmembrane</keyword>
<dbReference type="GeneID" id="96739150"/>
<keyword evidence="7 8" id="KW-0472">Membrane</keyword>
<evidence type="ECO:0000313" key="9">
    <source>
        <dbReference type="EMBL" id="ART76724.1"/>
    </source>
</evidence>
<sequence>MIQKLQIGFIFIIMYVSLNHLFYPDLILQLTNYGHWGVVFCQGLLQLFLIWIYIKGLSYFPQQDVIDICLKIGKPIAFILLIPFVISLTVLVTINNRLHTDVIISIFLPRTPSWPVLVLLFFITTYIALTGLGTILRASFFIFFMVIPLLLMITFTSFINIDWYNAAPIRPPSINFLIEKNFFYLMGYSAFLPLGFMVYKTALTFRSIFLAWMCVMFFSLSSVYIPLLIFGQESAISLTFSMVRAIYTVDVDWFFLNKQSMFLGLSLIGFTVILNAVLLWVIGRIMQKLLRWIKVEISYWIIAFSVVAFLGALMVPSLAWTERIFFWSVGAQVFFMIIIPLTIYIYGFIIKRRTAFYEEG</sequence>
<feature type="transmembrane region" description="Helical" evidence="8">
    <location>
        <begin position="181"/>
        <end position="199"/>
    </location>
</feature>
<evidence type="ECO:0000256" key="7">
    <source>
        <dbReference type="ARBA" id="ARBA00023136"/>
    </source>
</evidence>
<dbReference type="InterPro" id="IPR004761">
    <property type="entry name" value="Spore_GerAB"/>
</dbReference>
<dbReference type="PANTHER" id="PTHR34975:SF2">
    <property type="entry name" value="SPORE GERMINATION PROTEIN A2"/>
    <property type="match status" value="1"/>
</dbReference>
<dbReference type="EMBL" id="CP020880">
    <property type="protein sequence ID" value="ART76724.1"/>
    <property type="molecule type" value="Genomic_DNA"/>
</dbReference>
<feature type="transmembrane region" description="Helical" evidence="8">
    <location>
        <begin position="261"/>
        <end position="285"/>
    </location>
</feature>
<keyword evidence="10" id="KW-1185">Reference proteome</keyword>
<feature type="transmembrane region" description="Helical" evidence="8">
    <location>
        <begin position="324"/>
        <end position="346"/>
    </location>
</feature>
<dbReference type="RefSeq" id="WP_088018432.1">
    <property type="nucleotide sequence ID" value="NZ_CP020880.1"/>
</dbReference>
<gene>
    <name evidence="9" type="ORF">B4U37_12035</name>
</gene>
<protein>
    <recommendedName>
        <fullName evidence="11">Spore germination protein</fullName>
    </recommendedName>
</protein>
<name>A0ABN4ZKF5_9BACI</name>
<feature type="transmembrane region" description="Helical" evidence="8">
    <location>
        <begin position="75"/>
        <end position="94"/>
    </location>
</feature>
<feature type="transmembrane region" description="Helical" evidence="8">
    <location>
        <begin position="35"/>
        <end position="54"/>
    </location>
</feature>
<comment type="similarity">
    <text evidence="2">Belongs to the amino acid-polyamine-organocation (APC) superfamily. Spore germination protein (SGP) (TC 2.A.3.9) family.</text>
</comment>
<feature type="transmembrane region" description="Helical" evidence="8">
    <location>
        <begin position="208"/>
        <end position="230"/>
    </location>
</feature>
<evidence type="ECO:0000256" key="8">
    <source>
        <dbReference type="SAM" id="Phobius"/>
    </source>
</evidence>